<dbReference type="Pfam" id="PF02775">
    <property type="entry name" value="TPP_enzyme_C"/>
    <property type="match status" value="1"/>
</dbReference>
<dbReference type="Gene3D" id="3.40.50.970">
    <property type="match status" value="2"/>
</dbReference>
<evidence type="ECO:0000256" key="1">
    <source>
        <dbReference type="ARBA" id="ARBA00022679"/>
    </source>
</evidence>
<evidence type="ECO:0000313" key="9">
    <source>
        <dbReference type="EMBL" id="MPL86948.1"/>
    </source>
</evidence>
<gene>
    <name evidence="9" type="primary">menD_3</name>
    <name evidence="9" type="ORF">SDC9_32935</name>
</gene>
<name>A0A644V6I1_9ZZZZ</name>
<feature type="domain" description="Thiamine pyrophosphate enzyme N-terminal TPP-binding" evidence="7">
    <location>
        <begin position="8"/>
        <end position="119"/>
    </location>
</feature>
<organism evidence="9">
    <name type="scientific">bioreactor metagenome</name>
    <dbReference type="NCBI Taxonomy" id="1076179"/>
    <lineage>
        <taxon>unclassified sequences</taxon>
        <taxon>metagenomes</taxon>
        <taxon>ecological metagenomes</taxon>
    </lineage>
</organism>
<dbReference type="GO" id="GO:0009234">
    <property type="term" value="P:menaquinone biosynthetic process"/>
    <property type="evidence" value="ECO:0007669"/>
    <property type="project" value="InterPro"/>
</dbReference>
<keyword evidence="3" id="KW-0460">Magnesium</keyword>
<feature type="domain" description="Menaquinone biosynthesis protein MenD middle" evidence="8">
    <location>
        <begin position="196"/>
        <end position="392"/>
    </location>
</feature>
<dbReference type="PANTHER" id="PTHR42916">
    <property type="entry name" value="2-SUCCINYL-5-ENOLPYRUVYL-6-HYDROXY-3-CYCLOHEXENE-1-CARBOXYLATE SYNTHASE"/>
    <property type="match status" value="1"/>
</dbReference>
<accession>A0A644V6I1</accession>
<dbReference type="PIRSF" id="PIRSF004983">
    <property type="entry name" value="MenD"/>
    <property type="match status" value="1"/>
</dbReference>
<dbReference type="InterPro" id="IPR011766">
    <property type="entry name" value="TPP_enzyme_TPP-bd"/>
</dbReference>
<dbReference type="HAMAP" id="MF_01659">
    <property type="entry name" value="MenD"/>
    <property type="match status" value="1"/>
</dbReference>
<evidence type="ECO:0000259" key="6">
    <source>
        <dbReference type="Pfam" id="PF02775"/>
    </source>
</evidence>
<dbReference type="InterPro" id="IPR032264">
    <property type="entry name" value="MenD_middle"/>
</dbReference>
<dbReference type="NCBIfam" id="TIGR00173">
    <property type="entry name" value="menD"/>
    <property type="match status" value="1"/>
</dbReference>
<evidence type="ECO:0000256" key="2">
    <source>
        <dbReference type="ARBA" id="ARBA00022723"/>
    </source>
</evidence>
<dbReference type="GO" id="GO:0046872">
    <property type="term" value="F:metal ion binding"/>
    <property type="evidence" value="ECO:0007669"/>
    <property type="project" value="UniProtKB-KW"/>
</dbReference>
<protein>
    <submittedName>
        <fullName evidence="9">2-succinyl-5-enolpyruvyl-6-hydroxy-3-cyclohexene-1-carboxylate synthase</fullName>
        <ecNumber evidence="9">2.2.1.9</ecNumber>
    </submittedName>
</protein>
<evidence type="ECO:0000256" key="4">
    <source>
        <dbReference type="ARBA" id="ARBA00023052"/>
    </source>
</evidence>
<dbReference type="Gene3D" id="3.40.50.1220">
    <property type="entry name" value="TPP-binding domain"/>
    <property type="match status" value="1"/>
</dbReference>
<evidence type="ECO:0000259" key="8">
    <source>
        <dbReference type="Pfam" id="PF16582"/>
    </source>
</evidence>
<sequence length="563" mass="62344">MSQEHLSLLAAIIAEKGITHAVVSPGSRNAPAIIAFSRSGRLNLTSISDERSAGFYALGMAQQLGRAVALLCTSGSAALNYAPAVAEAYYQKVPLLVITADRPVEWIDQGDGQTIRQQQLYANYIRKSFQLPHNIDNKSNEWHFSRMVNEAVDRTLFPAPGPVHLNLPLAEPLYDLNLNPEIRDIRLNALVPVEHHIPESVMHELVTQWNKTGAKLILAGQLPPDNMLEQWICKLADDPSVAVFTETTSNLHVPGSIRCIDRSIEGITYEQMTGYTPDILLTFGGAVVSKKIKALLRKMQPAQHWHINPDPDDFHLDTFQSLTLTIPSEAGIFIRQLAAAVTPVQSDYRAHWQLLSQRHLEKHNNYLANASFSDLTVFETLFRLIPDDTHLHLGNSTPIRYAQLFEEASRYATWSNRGTSGIDGCISTAAGAAAIGRHPVTVITGDIGFFYDSNALCNNHLPPSLRIIMINNGGGNIFRVIPGPDRFEELEPYIETSHQFNAEGIAKNFGVKYYSVNDKASLLKILPAFYGAQPDNQPVLLEVFTPAVTSAETLRNYFKFIGS</sequence>
<keyword evidence="2" id="KW-0479">Metal-binding</keyword>
<dbReference type="CDD" id="cd07037">
    <property type="entry name" value="TPP_PYR_MenD"/>
    <property type="match status" value="1"/>
</dbReference>
<dbReference type="AlphaFoldDB" id="A0A644V6I1"/>
<comment type="caution">
    <text evidence="9">The sequence shown here is derived from an EMBL/GenBank/DDBJ whole genome shotgun (WGS) entry which is preliminary data.</text>
</comment>
<dbReference type="Pfam" id="PF16582">
    <property type="entry name" value="TPP_enzyme_M_2"/>
    <property type="match status" value="1"/>
</dbReference>
<keyword evidence="1 9" id="KW-0808">Transferase</keyword>
<dbReference type="EC" id="2.2.1.9" evidence="9"/>
<keyword evidence="5" id="KW-0464">Manganese</keyword>
<dbReference type="CDD" id="cd02009">
    <property type="entry name" value="TPP_SHCHC_synthase"/>
    <property type="match status" value="1"/>
</dbReference>
<dbReference type="PANTHER" id="PTHR42916:SF1">
    <property type="entry name" value="PROTEIN PHYLLO, CHLOROPLASTIC"/>
    <property type="match status" value="1"/>
</dbReference>
<dbReference type="EMBL" id="VSSQ01000230">
    <property type="protein sequence ID" value="MPL86948.1"/>
    <property type="molecule type" value="Genomic_DNA"/>
</dbReference>
<reference evidence="9" key="1">
    <citation type="submission" date="2019-08" db="EMBL/GenBank/DDBJ databases">
        <authorList>
            <person name="Kucharzyk K."/>
            <person name="Murdoch R.W."/>
            <person name="Higgins S."/>
            <person name="Loffler F."/>
        </authorList>
    </citation>
    <scope>NUCLEOTIDE SEQUENCE</scope>
</reference>
<keyword evidence="4" id="KW-0786">Thiamine pyrophosphate</keyword>
<dbReference type="GO" id="GO:0030976">
    <property type="term" value="F:thiamine pyrophosphate binding"/>
    <property type="evidence" value="ECO:0007669"/>
    <property type="project" value="InterPro"/>
</dbReference>
<evidence type="ECO:0000256" key="3">
    <source>
        <dbReference type="ARBA" id="ARBA00022842"/>
    </source>
</evidence>
<feature type="domain" description="Thiamine pyrophosphate enzyme TPP-binding" evidence="6">
    <location>
        <begin position="405"/>
        <end position="543"/>
    </location>
</feature>
<dbReference type="Pfam" id="PF02776">
    <property type="entry name" value="TPP_enzyme_N"/>
    <property type="match status" value="1"/>
</dbReference>
<dbReference type="SUPFAM" id="SSF52518">
    <property type="entry name" value="Thiamin diphosphate-binding fold (THDP-binding)"/>
    <property type="match status" value="2"/>
</dbReference>
<evidence type="ECO:0000256" key="5">
    <source>
        <dbReference type="ARBA" id="ARBA00023211"/>
    </source>
</evidence>
<evidence type="ECO:0000259" key="7">
    <source>
        <dbReference type="Pfam" id="PF02776"/>
    </source>
</evidence>
<proteinExistence type="inferred from homology"/>
<dbReference type="InterPro" id="IPR004433">
    <property type="entry name" value="MenaQ_synth_MenD"/>
</dbReference>
<dbReference type="GO" id="GO:0070204">
    <property type="term" value="F:2-succinyl-5-enolpyruvyl-6-hydroxy-3-cyclohexene-1-carboxylic-acid synthase activity"/>
    <property type="evidence" value="ECO:0007669"/>
    <property type="project" value="UniProtKB-EC"/>
</dbReference>
<dbReference type="InterPro" id="IPR012001">
    <property type="entry name" value="Thiamin_PyroP_enz_TPP-bd_dom"/>
</dbReference>
<dbReference type="InterPro" id="IPR029061">
    <property type="entry name" value="THDP-binding"/>
</dbReference>